<sequence length="222" mass="24705">MEKTIQHQPLSFMKHLFLTVLFFGISNIPLTVYLILNTDKEPFTLAENGFLLASILFSVFVPLFFLTKKKVLSFTSSWLTKENLVLIVGGYLSILLLHYGLTFLGLSGTSNGRMIEESMNGNNTILLLVLVSLVAPILEECVYRGCIIGLMFRHYPVVGVLVSSIVFSFAHVPSDGLSFINYFIPGLIFGFIYVKSKRLEVSIALHLFNNIVALAMVLLGFG</sequence>
<comment type="caution">
    <text evidence="4">The sequence shown here is derived from an EMBL/GenBank/DDBJ whole genome shotgun (WGS) entry which is preliminary data.</text>
</comment>
<keyword evidence="5" id="KW-1185">Reference proteome</keyword>
<dbReference type="EMBL" id="BJCC01000036">
    <property type="protein sequence ID" value="GCF95673.1"/>
    <property type="molecule type" value="Genomic_DNA"/>
</dbReference>
<feature type="transmembrane region" description="Helical" evidence="2">
    <location>
        <begin position="78"/>
        <end position="101"/>
    </location>
</feature>
<comment type="similarity">
    <text evidence="1">Belongs to the UPF0177 family.</text>
</comment>
<gene>
    <name evidence="4" type="ORF">NRIC_35640</name>
</gene>
<dbReference type="RefSeq" id="WP_146624048.1">
    <property type="nucleotide sequence ID" value="NZ_BJCC01000036.1"/>
</dbReference>
<evidence type="ECO:0000256" key="2">
    <source>
        <dbReference type="SAM" id="Phobius"/>
    </source>
</evidence>
<keyword evidence="4" id="KW-0645">Protease</keyword>
<evidence type="ECO:0000259" key="3">
    <source>
        <dbReference type="Pfam" id="PF02517"/>
    </source>
</evidence>
<reference evidence="5" key="1">
    <citation type="submission" date="2019-02" db="EMBL/GenBank/DDBJ databases">
        <title>Draft genome sequence of Enterococcus sp. Gos25-1.</title>
        <authorList>
            <person name="Tanaka N."/>
            <person name="Shiwa Y."/>
            <person name="Fujita N."/>
        </authorList>
    </citation>
    <scope>NUCLEOTIDE SEQUENCE [LARGE SCALE GENOMIC DNA]</scope>
    <source>
        <strain evidence="5">Gos25-1</strain>
    </source>
</reference>
<feature type="transmembrane region" description="Helical" evidence="2">
    <location>
        <begin position="12"/>
        <end position="36"/>
    </location>
</feature>
<feature type="transmembrane region" description="Helical" evidence="2">
    <location>
        <begin position="48"/>
        <end position="66"/>
    </location>
</feature>
<dbReference type="PANTHER" id="PTHR36435">
    <property type="entry name" value="SLR1288 PROTEIN"/>
    <property type="match status" value="1"/>
</dbReference>
<feature type="transmembrane region" description="Helical" evidence="2">
    <location>
        <begin position="176"/>
        <end position="194"/>
    </location>
</feature>
<organism evidence="4 5">
    <name type="scientific">Enterococcus florum</name>
    <dbReference type="NCBI Taxonomy" id="2480627"/>
    <lineage>
        <taxon>Bacteria</taxon>
        <taxon>Bacillati</taxon>
        <taxon>Bacillota</taxon>
        <taxon>Bacilli</taxon>
        <taxon>Lactobacillales</taxon>
        <taxon>Enterococcaceae</taxon>
        <taxon>Enterococcus</taxon>
    </lineage>
</organism>
<proteinExistence type="inferred from homology"/>
<dbReference type="InterPro" id="IPR003675">
    <property type="entry name" value="Rce1/LyrA-like_dom"/>
</dbReference>
<keyword evidence="2" id="KW-1133">Transmembrane helix</keyword>
<keyword evidence="2" id="KW-0812">Transmembrane</keyword>
<name>A0A4P5PSV6_9ENTE</name>
<dbReference type="GO" id="GO:0004175">
    <property type="term" value="F:endopeptidase activity"/>
    <property type="evidence" value="ECO:0007669"/>
    <property type="project" value="UniProtKB-ARBA"/>
</dbReference>
<feature type="transmembrane region" description="Helical" evidence="2">
    <location>
        <begin position="150"/>
        <end position="170"/>
    </location>
</feature>
<dbReference type="PANTHER" id="PTHR36435:SF1">
    <property type="entry name" value="CAAX AMINO TERMINAL PROTEASE FAMILY PROTEIN"/>
    <property type="match status" value="1"/>
</dbReference>
<dbReference type="Proteomes" id="UP000290567">
    <property type="component" value="Unassembled WGS sequence"/>
</dbReference>
<feature type="domain" description="CAAX prenyl protease 2/Lysostaphin resistance protein A-like" evidence="3">
    <location>
        <begin position="123"/>
        <end position="212"/>
    </location>
</feature>
<dbReference type="InterPro" id="IPR052710">
    <property type="entry name" value="CAAX_protease"/>
</dbReference>
<protein>
    <submittedName>
        <fullName evidence="4">CAAX amino protease</fullName>
    </submittedName>
</protein>
<feature type="transmembrane region" description="Helical" evidence="2">
    <location>
        <begin position="201"/>
        <end position="221"/>
    </location>
</feature>
<keyword evidence="2" id="KW-0472">Membrane</keyword>
<dbReference type="GO" id="GO:0006508">
    <property type="term" value="P:proteolysis"/>
    <property type="evidence" value="ECO:0007669"/>
    <property type="project" value="UniProtKB-KW"/>
</dbReference>
<dbReference type="OrthoDB" id="8607342at2"/>
<evidence type="ECO:0000256" key="1">
    <source>
        <dbReference type="ARBA" id="ARBA00009067"/>
    </source>
</evidence>
<evidence type="ECO:0000313" key="4">
    <source>
        <dbReference type="EMBL" id="GCF95673.1"/>
    </source>
</evidence>
<accession>A0A4P5PSV6</accession>
<evidence type="ECO:0000313" key="5">
    <source>
        <dbReference type="Proteomes" id="UP000290567"/>
    </source>
</evidence>
<keyword evidence="4" id="KW-0378">Hydrolase</keyword>
<dbReference type="GO" id="GO:0080120">
    <property type="term" value="P:CAAX-box protein maturation"/>
    <property type="evidence" value="ECO:0007669"/>
    <property type="project" value="UniProtKB-ARBA"/>
</dbReference>
<dbReference type="AlphaFoldDB" id="A0A4P5PSV6"/>
<dbReference type="Pfam" id="PF02517">
    <property type="entry name" value="Rce1-like"/>
    <property type="match status" value="1"/>
</dbReference>
<feature type="transmembrane region" description="Helical" evidence="2">
    <location>
        <begin position="121"/>
        <end position="138"/>
    </location>
</feature>